<evidence type="ECO:0000256" key="4">
    <source>
        <dbReference type="ARBA" id="ARBA00022989"/>
    </source>
</evidence>
<feature type="region of interest" description="Disordered" evidence="11">
    <location>
        <begin position="1"/>
        <end position="25"/>
    </location>
</feature>
<gene>
    <name evidence="14" type="ORF">BN1204_048280</name>
    <name evidence="13" type="ORF">NCLIV_048280</name>
</gene>
<dbReference type="GO" id="GO:0005794">
    <property type="term" value="C:Golgi apparatus"/>
    <property type="evidence" value="ECO:0007669"/>
    <property type="project" value="TreeGrafter"/>
</dbReference>
<dbReference type="PANTHER" id="PTHR22883">
    <property type="entry name" value="ZINC FINGER DHHC DOMAIN CONTAINING PROTEIN"/>
    <property type="match status" value="1"/>
</dbReference>
<dbReference type="eggNOG" id="KOG1311">
    <property type="taxonomic scope" value="Eukaryota"/>
</dbReference>
<dbReference type="AlphaFoldDB" id="F0VMC1"/>
<dbReference type="InterPro" id="IPR001594">
    <property type="entry name" value="Palmitoyltrfase_DHHC"/>
</dbReference>
<keyword evidence="6" id="KW-0564">Palmitate</keyword>
<evidence type="ECO:0000256" key="2">
    <source>
        <dbReference type="ARBA" id="ARBA00022679"/>
    </source>
</evidence>
<feature type="domain" description="Palmitoyltransferase DHHC" evidence="12">
    <location>
        <begin position="164"/>
        <end position="292"/>
    </location>
</feature>
<dbReference type="OMA" id="GTAESHW"/>
<reference evidence="14" key="4">
    <citation type="journal article" date="2015" name="PLoS ONE">
        <title>Comprehensive Evaluation of Toxoplasma gondii VEG and Neospora caninum LIV Genomes with Tachyzoite Stage Transcriptome and Proteome Defines Novel Transcript Features.</title>
        <authorList>
            <person name="Ramaprasad A."/>
            <person name="Mourier T."/>
            <person name="Naeem R."/>
            <person name="Malas T.B."/>
            <person name="Moussa E."/>
            <person name="Panigrahi A."/>
            <person name="Vermont S.J."/>
            <person name="Otto T.D."/>
            <person name="Wastling J."/>
            <person name="Pain A."/>
        </authorList>
    </citation>
    <scope>NUCLEOTIDE SEQUENCE</scope>
    <source>
        <strain evidence="14">Liverpool</strain>
    </source>
</reference>
<dbReference type="GO" id="GO:0019706">
    <property type="term" value="F:protein-cysteine S-palmitoyltransferase activity"/>
    <property type="evidence" value="ECO:0007669"/>
    <property type="project" value="UniProtKB-EC"/>
</dbReference>
<comment type="subcellular location">
    <subcellularLocation>
        <location evidence="1">Endomembrane system</location>
        <topology evidence="1">Multi-pass membrane protein</topology>
    </subcellularLocation>
</comment>
<evidence type="ECO:0000256" key="7">
    <source>
        <dbReference type="ARBA" id="ARBA00023288"/>
    </source>
</evidence>
<dbReference type="GO" id="GO:0005783">
    <property type="term" value="C:endoplasmic reticulum"/>
    <property type="evidence" value="ECO:0007669"/>
    <property type="project" value="TreeGrafter"/>
</dbReference>
<evidence type="ECO:0000256" key="3">
    <source>
        <dbReference type="ARBA" id="ARBA00022692"/>
    </source>
</evidence>
<comment type="similarity">
    <text evidence="10">Belongs to the DHHC palmitoyltransferase family.</text>
</comment>
<dbReference type="EMBL" id="LN714485">
    <property type="protein sequence ID" value="CEL69106.1"/>
    <property type="molecule type" value="Genomic_DNA"/>
</dbReference>
<evidence type="ECO:0000256" key="5">
    <source>
        <dbReference type="ARBA" id="ARBA00023136"/>
    </source>
</evidence>
<dbReference type="EMBL" id="FR823391">
    <property type="protein sequence ID" value="CBZ54399.1"/>
    <property type="molecule type" value="Genomic_DNA"/>
</dbReference>
<dbReference type="InterPro" id="IPR039859">
    <property type="entry name" value="PFA4/ZDH16/20/ERF2-like"/>
</dbReference>
<dbReference type="EC" id="2.3.1.225" evidence="10"/>
<evidence type="ECO:0000256" key="9">
    <source>
        <dbReference type="ARBA" id="ARBA00048048"/>
    </source>
</evidence>
<feature type="transmembrane region" description="Helical" evidence="10">
    <location>
        <begin position="111"/>
        <end position="130"/>
    </location>
</feature>
<keyword evidence="2 10" id="KW-0808">Transferase</keyword>
<keyword evidence="8 10" id="KW-0012">Acyltransferase</keyword>
<keyword evidence="5 10" id="KW-0472">Membrane</keyword>
<keyword evidence="4 10" id="KW-1133">Transmembrane helix</keyword>
<protein>
    <recommendedName>
        <fullName evidence="10">Palmitoyltransferase</fullName>
        <ecNumber evidence="10">2.3.1.225</ecNumber>
    </recommendedName>
</protein>
<dbReference type="FunCoup" id="F0VMC1">
    <property type="interactions" value="19"/>
</dbReference>
<dbReference type="RefSeq" id="XP_003884429.1">
    <property type="nucleotide sequence ID" value="XM_003884380.1"/>
</dbReference>
<feature type="region of interest" description="Disordered" evidence="11">
    <location>
        <begin position="38"/>
        <end position="76"/>
    </location>
</feature>
<feature type="compositionally biased region" description="Acidic residues" evidence="11">
    <location>
        <begin position="63"/>
        <end position="76"/>
    </location>
</feature>
<comment type="catalytic activity">
    <reaction evidence="9 10">
        <text>L-cysteinyl-[protein] + hexadecanoyl-CoA = S-hexadecanoyl-L-cysteinyl-[protein] + CoA</text>
        <dbReference type="Rhea" id="RHEA:36683"/>
        <dbReference type="Rhea" id="RHEA-COMP:10131"/>
        <dbReference type="Rhea" id="RHEA-COMP:11032"/>
        <dbReference type="ChEBI" id="CHEBI:29950"/>
        <dbReference type="ChEBI" id="CHEBI:57287"/>
        <dbReference type="ChEBI" id="CHEBI:57379"/>
        <dbReference type="ChEBI" id="CHEBI:74151"/>
        <dbReference type="EC" id="2.3.1.225"/>
    </reaction>
</comment>
<evidence type="ECO:0000256" key="11">
    <source>
        <dbReference type="SAM" id="MobiDB-lite"/>
    </source>
</evidence>
<evidence type="ECO:0000256" key="1">
    <source>
        <dbReference type="ARBA" id="ARBA00004127"/>
    </source>
</evidence>
<comment type="domain">
    <text evidence="10">The DHHC domain is required for palmitoyltransferase activity.</text>
</comment>
<dbReference type="PROSITE" id="PS50216">
    <property type="entry name" value="DHHC"/>
    <property type="match status" value="1"/>
</dbReference>
<evidence type="ECO:0000313" key="14">
    <source>
        <dbReference type="EMBL" id="CEL69106.1"/>
    </source>
</evidence>
<proteinExistence type="inferred from homology"/>
<reference evidence="13" key="2">
    <citation type="submission" date="2011-03" db="EMBL/GenBank/DDBJ databases">
        <title>Comparative genomics and transcriptomics of Neospora caninum and Toxoplasma gondii.</title>
        <authorList>
            <person name="Reid A.J."/>
            <person name="Sohal A."/>
            <person name="Harris D."/>
            <person name="Quail M."/>
            <person name="Sanders M."/>
            <person name="Berriman M."/>
            <person name="Wastling J.M."/>
            <person name="Pain A."/>
        </authorList>
    </citation>
    <scope>NUCLEOTIDE SEQUENCE</scope>
    <source>
        <strain evidence="13">Liverpool</strain>
    </source>
</reference>
<dbReference type="GeneID" id="13442330"/>
<dbReference type="GO" id="GO:0006612">
    <property type="term" value="P:protein targeting to membrane"/>
    <property type="evidence" value="ECO:0007669"/>
    <property type="project" value="TreeGrafter"/>
</dbReference>
<dbReference type="VEuPathDB" id="ToxoDB:NCLIV_048280"/>
<feature type="transmembrane region" description="Helical" evidence="10">
    <location>
        <begin position="209"/>
        <end position="236"/>
    </location>
</feature>
<evidence type="ECO:0000313" key="15">
    <source>
        <dbReference type="Proteomes" id="UP000007494"/>
    </source>
</evidence>
<keyword evidence="3 10" id="KW-0812">Transmembrane</keyword>
<evidence type="ECO:0000259" key="12">
    <source>
        <dbReference type="Pfam" id="PF01529"/>
    </source>
</evidence>
<feature type="transmembrane region" description="Helical" evidence="10">
    <location>
        <begin position="257"/>
        <end position="283"/>
    </location>
</feature>
<dbReference type="OrthoDB" id="330614at2759"/>
<keyword evidence="15" id="KW-1185">Reference proteome</keyword>
<name>F0VMC1_NEOCL</name>
<dbReference type="Proteomes" id="UP000007494">
    <property type="component" value="Chromosome X"/>
</dbReference>
<dbReference type="PANTHER" id="PTHR22883:SF43">
    <property type="entry name" value="PALMITOYLTRANSFERASE APP"/>
    <property type="match status" value="1"/>
</dbReference>
<sequence>MYDLTGAVEGDGASTEDTEGSETDLLCATDDEEDLERGLLFRPESLHAAPRSPPPTKEHHDEPDDTEDDEDEDEEEPGLLMVTLLLLILPALLFYPCVLPCLPEERQVATGWTFGLLLTATLGTLIPVAFSDPGIIPREPCPTELPRGTDRVKYITINGVSVPQKWCTTCYLYRPPRSKHCSVCNNCVRRFDHHCPWVSNCVGERNYRIFFFFLVFCALYCLSAVVGIGVAFHTQIHSRGPASFASVWKTVKGCPHLAVLFLYGVCCSIPVFHLLFFNIYLIANNRTTNEEALQLFTKKNPYSHGCIYNVRQFMCHRVGPSYVAQTGRAKTFPERLGVLVEYCKCPGVFLLASSRRRGSHLDKHHDLSHRSF</sequence>
<reference evidence="15" key="3">
    <citation type="journal article" date="2012" name="PLoS Pathog.">
        <title>Comparative genomics of the apicomplexan parasites Toxoplasma gondii and Neospora caninum: Coccidia differing in host range and transmission strategy.</title>
        <authorList>
            <person name="Reid A.J."/>
            <person name="Vermont S.J."/>
            <person name="Cotton J.A."/>
            <person name="Harris D."/>
            <person name="Hill-Cawthorne G.A."/>
            <person name="Konen-Waisman S."/>
            <person name="Latham S.M."/>
            <person name="Mourier T."/>
            <person name="Norton R."/>
            <person name="Quail M.A."/>
            <person name="Sanders M."/>
            <person name="Shanmugam D."/>
            <person name="Sohal A."/>
            <person name="Wasmuth J.D."/>
            <person name="Brunk B."/>
            <person name="Grigg M.E."/>
            <person name="Howard J.C."/>
            <person name="Parkinson J."/>
            <person name="Roos D.S."/>
            <person name="Trees A.J."/>
            <person name="Berriman M."/>
            <person name="Pain A."/>
            <person name="Wastling J.M."/>
        </authorList>
    </citation>
    <scope>NUCLEOTIDE SEQUENCE [LARGE SCALE GENOMIC DNA]</scope>
    <source>
        <strain evidence="15">Liverpool</strain>
    </source>
</reference>
<evidence type="ECO:0000256" key="10">
    <source>
        <dbReference type="RuleBase" id="RU079119"/>
    </source>
</evidence>
<dbReference type="InParanoid" id="F0VMC1"/>
<reference evidence="13" key="1">
    <citation type="submission" date="2011-02" db="EMBL/GenBank/DDBJ databases">
        <authorList>
            <person name="Aslett M."/>
        </authorList>
    </citation>
    <scope>NUCLEOTIDE SEQUENCE</scope>
    <source>
        <strain evidence="13">Liverpool</strain>
    </source>
</reference>
<evidence type="ECO:0000256" key="6">
    <source>
        <dbReference type="ARBA" id="ARBA00023139"/>
    </source>
</evidence>
<keyword evidence="7" id="KW-0449">Lipoprotein</keyword>
<organism evidence="13 15">
    <name type="scientific">Neospora caninum (strain Liverpool)</name>
    <dbReference type="NCBI Taxonomy" id="572307"/>
    <lineage>
        <taxon>Eukaryota</taxon>
        <taxon>Sar</taxon>
        <taxon>Alveolata</taxon>
        <taxon>Apicomplexa</taxon>
        <taxon>Conoidasida</taxon>
        <taxon>Coccidia</taxon>
        <taxon>Eucoccidiorida</taxon>
        <taxon>Eimeriorina</taxon>
        <taxon>Sarcocystidae</taxon>
        <taxon>Neospora</taxon>
    </lineage>
</organism>
<feature type="transmembrane region" description="Helical" evidence="10">
    <location>
        <begin position="78"/>
        <end position="99"/>
    </location>
</feature>
<dbReference type="Pfam" id="PF01529">
    <property type="entry name" value="DHHC"/>
    <property type="match status" value="1"/>
</dbReference>
<evidence type="ECO:0000256" key="8">
    <source>
        <dbReference type="ARBA" id="ARBA00023315"/>
    </source>
</evidence>
<accession>F0VMC1</accession>
<evidence type="ECO:0000313" key="13">
    <source>
        <dbReference type="EMBL" id="CBZ54399.1"/>
    </source>
</evidence>